<evidence type="ECO:0000256" key="3">
    <source>
        <dbReference type="ARBA" id="ARBA00022722"/>
    </source>
</evidence>
<dbReference type="HAMAP" id="MF_00265">
    <property type="entry name" value="VapC_Nob1"/>
    <property type="match status" value="1"/>
</dbReference>
<evidence type="ECO:0000256" key="7">
    <source>
        <dbReference type="ARBA" id="ARBA00038093"/>
    </source>
</evidence>
<dbReference type="InterPro" id="IPR002716">
    <property type="entry name" value="PIN_dom"/>
</dbReference>
<evidence type="ECO:0000256" key="5">
    <source>
        <dbReference type="ARBA" id="ARBA00022801"/>
    </source>
</evidence>
<evidence type="ECO:0000256" key="1">
    <source>
        <dbReference type="ARBA" id="ARBA00001946"/>
    </source>
</evidence>
<evidence type="ECO:0000313" key="11">
    <source>
        <dbReference type="Proteomes" id="UP001501138"/>
    </source>
</evidence>
<protein>
    <recommendedName>
        <fullName evidence="8">Ribonuclease VapC</fullName>
        <shortName evidence="8">RNase VapC</shortName>
        <ecNumber evidence="8">3.1.-.-</ecNumber>
    </recommendedName>
    <alternativeName>
        <fullName evidence="8">Toxin VapC</fullName>
    </alternativeName>
</protein>
<dbReference type="PANTHER" id="PTHR33653">
    <property type="entry name" value="RIBONUCLEASE VAPC2"/>
    <property type="match status" value="1"/>
</dbReference>
<dbReference type="EMBL" id="BAAAPM010000005">
    <property type="protein sequence ID" value="GAA1730951.1"/>
    <property type="molecule type" value="Genomic_DNA"/>
</dbReference>
<keyword evidence="5 8" id="KW-0378">Hydrolase</keyword>
<dbReference type="RefSeq" id="WP_344249073.1">
    <property type="nucleotide sequence ID" value="NZ_BAAAPM010000005.1"/>
</dbReference>
<keyword evidence="4 8" id="KW-0479">Metal-binding</keyword>
<dbReference type="Gene3D" id="3.40.50.1010">
    <property type="entry name" value="5'-nuclease"/>
    <property type="match status" value="1"/>
</dbReference>
<dbReference type="Pfam" id="PF01850">
    <property type="entry name" value="PIN"/>
    <property type="match status" value="1"/>
</dbReference>
<comment type="function">
    <text evidence="8">Toxic component of a toxin-antitoxin (TA) system. An RNase.</text>
</comment>
<accession>A0ABN2JNC2</accession>
<evidence type="ECO:0000259" key="9">
    <source>
        <dbReference type="Pfam" id="PF01850"/>
    </source>
</evidence>
<dbReference type="CDD" id="cd18746">
    <property type="entry name" value="PIN_VapC4-5_FitB-like"/>
    <property type="match status" value="1"/>
</dbReference>
<gene>
    <name evidence="8" type="primary">vapC</name>
    <name evidence="10" type="ORF">GCM10009809_28100</name>
</gene>
<keyword evidence="6 8" id="KW-0460">Magnesium</keyword>
<proteinExistence type="inferred from homology"/>
<comment type="caution">
    <text evidence="10">The sequence shown here is derived from an EMBL/GenBank/DDBJ whole genome shotgun (WGS) entry which is preliminary data.</text>
</comment>
<feature type="binding site" evidence="8">
    <location>
        <position position="104"/>
    </location>
    <ligand>
        <name>Mg(2+)</name>
        <dbReference type="ChEBI" id="CHEBI:18420"/>
    </ligand>
</feature>
<evidence type="ECO:0000313" key="10">
    <source>
        <dbReference type="EMBL" id="GAA1730951.1"/>
    </source>
</evidence>
<dbReference type="InterPro" id="IPR029060">
    <property type="entry name" value="PIN-like_dom_sf"/>
</dbReference>
<evidence type="ECO:0000256" key="4">
    <source>
        <dbReference type="ARBA" id="ARBA00022723"/>
    </source>
</evidence>
<keyword evidence="3 8" id="KW-0540">Nuclease</keyword>
<dbReference type="InterPro" id="IPR050556">
    <property type="entry name" value="Type_II_TA_system_RNase"/>
</dbReference>
<dbReference type="PANTHER" id="PTHR33653:SF1">
    <property type="entry name" value="RIBONUCLEASE VAPC2"/>
    <property type="match status" value="1"/>
</dbReference>
<sequence>MTYLLDTNVISELRKSPSRREPAVFAWADAQPDETLHTSAICLLELEMGVLRKERTFAAQGARLRHWLESVVVPGFGERVLPFDAAAARRAAMMHVPDHRSDRDCLIAATAAAHDLVVVTQNVADMEPTGVAVLNPWLRPEG</sequence>
<evidence type="ECO:0000256" key="6">
    <source>
        <dbReference type="ARBA" id="ARBA00022842"/>
    </source>
</evidence>
<evidence type="ECO:0000256" key="8">
    <source>
        <dbReference type="HAMAP-Rule" id="MF_00265"/>
    </source>
</evidence>
<dbReference type="Proteomes" id="UP001501138">
    <property type="component" value="Unassembled WGS sequence"/>
</dbReference>
<dbReference type="EC" id="3.1.-.-" evidence="8"/>
<dbReference type="InterPro" id="IPR022907">
    <property type="entry name" value="VapC_family"/>
</dbReference>
<keyword evidence="2 8" id="KW-1277">Toxin-antitoxin system</keyword>
<feature type="binding site" evidence="8">
    <location>
        <position position="6"/>
    </location>
    <ligand>
        <name>Mg(2+)</name>
        <dbReference type="ChEBI" id="CHEBI:18420"/>
    </ligand>
</feature>
<comment type="similarity">
    <text evidence="7 8">Belongs to the PINc/VapC protein family.</text>
</comment>
<feature type="domain" description="PIN" evidence="9">
    <location>
        <begin position="3"/>
        <end position="122"/>
    </location>
</feature>
<keyword evidence="8" id="KW-0800">Toxin</keyword>
<name>A0ABN2JNC2_9MICO</name>
<comment type="cofactor">
    <cofactor evidence="1 8">
        <name>Mg(2+)</name>
        <dbReference type="ChEBI" id="CHEBI:18420"/>
    </cofactor>
</comment>
<dbReference type="SUPFAM" id="SSF88723">
    <property type="entry name" value="PIN domain-like"/>
    <property type="match status" value="1"/>
</dbReference>
<reference evidence="10 11" key="1">
    <citation type="journal article" date="2019" name="Int. J. Syst. Evol. Microbiol.">
        <title>The Global Catalogue of Microorganisms (GCM) 10K type strain sequencing project: providing services to taxonomists for standard genome sequencing and annotation.</title>
        <authorList>
            <consortium name="The Broad Institute Genomics Platform"/>
            <consortium name="The Broad Institute Genome Sequencing Center for Infectious Disease"/>
            <person name="Wu L."/>
            <person name="Ma J."/>
        </authorList>
    </citation>
    <scope>NUCLEOTIDE SEQUENCE [LARGE SCALE GENOMIC DNA]</scope>
    <source>
        <strain evidence="10 11">JCM 15589</strain>
    </source>
</reference>
<organism evidence="10 11">
    <name type="scientific">Isoptericola hypogeus</name>
    <dbReference type="NCBI Taxonomy" id="300179"/>
    <lineage>
        <taxon>Bacteria</taxon>
        <taxon>Bacillati</taxon>
        <taxon>Actinomycetota</taxon>
        <taxon>Actinomycetes</taxon>
        <taxon>Micrococcales</taxon>
        <taxon>Promicromonosporaceae</taxon>
        <taxon>Isoptericola</taxon>
    </lineage>
</organism>
<evidence type="ECO:0000256" key="2">
    <source>
        <dbReference type="ARBA" id="ARBA00022649"/>
    </source>
</evidence>
<keyword evidence="11" id="KW-1185">Reference proteome</keyword>